<dbReference type="Pfam" id="PF02604">
    <property type="entry name" value="PhdYeFM_antitox"/>
    <property type="match status" value="1"/>
</dbReference>
<dbReference type="RefSeq" id="WP_125243079.1">
    <property type="nucleotide sequence ID" value="NZ_RSED01000006.1"/>
</dbReference>
<comment type="similarity">
    <text evidence="1 2">Belongs to the phD/YefM antitoxin family.</text>
</comment>
<name>A0A3R8TCN7_9BURK</name>
<dbReference type="SUPFAM" id="SSF143120">
    <property type="entry name" value="YefM-like"/>
    <property type="match status" value="1"/>
</dbReference>
<comment type="function">
    <text evidence="2">Antitoxin component of a type II toxin-antitoxin (TA) system.</text>
</comment>
<dbReference type="InterPro" id="IPR006442">
    <property type="entry name" value="Antitoxin_Phd/YefM"/>
</dbReference>
<evidence type="ECO:0000256" key="3">
    <source>
        <dbReference type="SAM" id="Coils"/>
    </source>
</evidence>
<dbReference type="AlphaFoldDB" id="A0A3R8TCN7"/>
<dbReference type="Gene3D" id="3.40.1620.10">
    <property type="entry name" value="YefM-like domain"/>
    <property type="match status" value="1"/>
</dbReference>
<proteinExistence type="inferred from homology"/>
<reference evidence="4 5" key="1">
    <citation type="submission" date="2018-12" db="EMBL/GenBank/DDBJ databases">
        <title>The whole draft genome of Aquabacterium sp. SJQ9.</title>
        <authorList>
            <person name="Sun L."/>
            <person name="Gao X."/>
            <person name="Chen W."/>
            <person name="Huang K."/>
        </authorList>
    </citation>
    <scope>NUCLEOTIDE SEQUENCE [LARGE SCALE GENOMIC DNA]</scope>
    <source>
        <strain evidence="4 5">SJQ9</strain>
    </source>
</reference>
<evidence type="ECO:0000313" key="4">
    <source>
        <dbReference type="EMBL" id="RRS04705.1"/>
    </source>
</evidence>
<dbReference type="Proteomes" id="UP000269265">
    <property type="component" value="Unassembled WGS sequence"/>
</dbReference>
<evidence type="ECO:0000256" key="2">
    <source>
        <dbReference type="RuleBase" id="RU362080"/>
    </source>
</evidence>
<dbReference type="EMBL" id="RSED01000006">
    <property type="protein sequence ID" value="RRS04705.1"/>
    <property type="molecule type" value="Genomic_DNA"/>
</dbReference>
<protein>
    <recommendedName>
        <fullName evidence="2">Antitoxin</fullName>
    </recommendedName>
</protein>
<comment type="caution">
    <text evidence="4">The sequence shown here is derived from an EMBL/GenBank/DDBJ whole genome shotgun (WGS) entry which is preliminary data.</text>
</comment>
<keyword evidence="3" id="KW-0175">Coiled coil</keyword>
<feature type="coiled-coil region" evidence="3">
    <location>
        <begin position="51"/>
        <end position="78"/>
    </location>
</feature>
<evidence type="ECO:0000256" key="1">
    <source>
        <dbReference type="ARBA" id="ARBA00009981"/>
    </source>
</evidence>
<evidence type="ECO:0000313" key="5">
    <source>
        <dbReference type="Proteomes" id="UP000269265"/>
    </source>
</evidence>
<gene>
    <name evidence="4" type="ORF">EIP75_09825</name>
</gene>
<organism evidence="4 5">
    <name type="scientific">Aquabacterium soli</name>
    <dbReference type="NCBI Taxonomy" id="2493092"/>
    <lineage>
        <taxon>Bacteria</taxon>
        <taxon>Pseudomonadati</taxon>
        <taxon>Pseudomonadota</taxon>
        <taxon>Betaproteobacteria</taxon>
        <taxon>Burkholderiales</taxon>
        <taxon>Aquabacterium</taxon>
    </lineage>
</organism>
<sequence>MRQFTSTEAKQHFGELLKAAEHGPVAVERHRKVQAIVLTPAHFAAMQSQPDRQAERRVARLQQAMAEHERLIRHQRIAIDLLTLPRPDREQLITKARATVAFWQADNLCSSDYVQRWSDILAQPPRHIARLIVDDLDGWGPALRSNSPWIGDHAP</sequence>
<dbReference type="InterPro" id="IPR036165">
    <property type="entry name" value="YefM-like_sf"/>
</dbReference>
<keyword evidence="5" id="KW-1185">Reference proteome</keyword>
<dbReference type="OrthoDB" id="9182456at2"/>
<accession>A0A3R8TCN7</accession>